<name>A0A450YN90_9GAMM</name>
<feature type="chain" id="PRO_5036113549" evidence="1">
    <location>
        <begin position="25"/>
        <end position="65"/>
    </location>
</feature>
<feature type="signal peptide" evidence="1">
    <location>
        <begin position="1"/>
        <end position="24"/>
    </location>
</feature>
<evidence type="ECO:0000256" key="1">
    <source>
        <dbReference type="SAM" id="SignalP"/>
    </source>
</evidence>
<evidence type="ECO:0000313" key="2">
    <source>
        <dbReference type="EMBL" id="VFK43021.1"/>
    </source>
</evidence>
<dbReference type="EMBL" id="CAADFR010000134">
    <property type="protein sequence ID" value="VFK43021.1"/>
    <property type="molecule type" value="Genomic_DNA"/>
</dbReference>
<dbReference type="EMBL" id="CAADFU010000126">
    <property type="protein sequence ID" value="VFK48484.1"/>
    <property type="molecule type" value="Genomic_DNA"/>
</dbReference>
<gene>
    <name evidence="3" type="ORF">BECKSD772E_GA0070983_112610</name>
    <name evidence="2" type="ORF">BECKSD772F_GA0070984_11349</name>
</gene>
<sequence length="65" mass="6740">MKILKSSLVAAFLVLGMWASQASADCLCNPDAKLLPSEVCQASEMNACGPGGCGCTNWQDECCAP</sequence>
<evidence type="ECO:0000313" key="3">
    <source>
        <dbReference type="EMBL" id="VFK48484.1"/>
    </source>
</evidence>
<proteinExistence type="predicted"/>
<organism evidence="2">
    <name type="scientific">Candidatus Kentrum sp. SD</name>
    <dbReference type="NCBI Taxonomy" id="2126332"/>
    <lineage>
        <taxon>Bacteria</taxon>
        <taxon>Pseudomonadati</taxon>
        <taxon>Pseudomonadota</taxon>
        <taxon>Gammaproteobacteria</taxon>
        <taxon>Candidatus Kentrum</taxon>
    </lineage>
</organism>
<keyword evidence="1" id="KW-0732">Signal</keyword>
<dbReference type="AlphaFoldDB" id="A0A450YN90"/>
<accession>A0A450YN90</accession>
<reference evidence="2" key="1">
    <citation type="submission" date="2019-02" db="EMBL/GenBank/DDBJ databases">
        <authorList>
            <person name="Gruber-Vodicka R. H."/>
            <person name="Seah K. B. B."/>
        </authorList>
    </citation>
    <scope>NUCLEOTIDE SEQUENCE</scope>
    <source>
        <strain evidence="3">BECK_S1320</strain>
        <strain evidence="2">BECK_S1321</strain>
    </source>
</reference>
<protein>
    <submittedName>
        <fullName evidence="2">Uncharacterized protein</fullName>
    </submittedName>
</protein>